<dbReference type="InterPro" id="IPR027417">
    <property type="entry name" value="P-loop_NTPase"/>
</dbReference>
<keyword evidence="2 3" id="KW-0808">Transferase</keyword>
<dbReference type="PANTHER" id="PTHR11783">
    <property type="entry name" value="SULFOTRANSFERASE SULT"/>
    <property type="match status" value="1"/>
</dbReference>
<gene>
    <name evidence="5" type="primary">LOC102362586</name>
</gene>
<dbReference type="InParanoid" id="M3XIN2"/>
<evidence type="ECO:0000313" key="6">
    <source>
        <dbReference type="Proteomes" id="UP000008672"/>
    </source>
</evidence>
<dbReference type="AlphaFoldDB" id="M3XIN2"/>
<dbReference type="Ensembl" id="ENSLACT00000025296.1">
    <property type="protein sequence ID" value="ENSLACP00000022588.1"/>
    <property type="gene ID" value="ENSLACG00000022395.1"/>
</dbReference>
<dbReference type="EC" id="2.8.2.-" evidence="3"/>
<dbReference type="HOGENOM" id="CLU_027239_7_0_1"/>
<keyword evidence="6" id="KW-1185">Reference proteome</keyword>
<name>M3XIN2_LATCH</name>
<dbReference type="SUPFAM" id="SSF52540">
    <property type="entry name" value="P-loop containing nucleoside triphosphate hydrolases"/>
    <property type="match status" value="1"/>
</dbReference>
<dbReference type="GeneTree" id="ENSGT00940000157101"/>
<dbReference type="OMA" id="WEANRVE"/>
<dbReference type="OrthoDB" id="205623at2759"/>
<protein>
    <recommendedName>
        <fullName evidence="3">Sulfotransferase</fullName>
        <ecNumber evidence="3">2.8.2.-</ecNumber>
    </recommendedName>
</protein>
<dbReference type="KEGG" id="lcm:102362586"/>
<dbReference type="InterPro" id="IPR000863">
    <property type="entry name" value="Sulfotransferase_dom"/>
</dbReference>
<comment type="similarity">
    <text evidence="1 3">Belongs to the sulfotransferase 1 family.</text>
</comment>
<dbReference type="Proteomes" id="UP000008672">
    <property type="component" value="Unassembled WGS sequence"/>
</dbReference>
<dbReference type="eggNOG" id="KOG1584">
    <property type="taxonomic scope" value="Eukaryota"/>
</dbReference>
<feature type="domain" description="Sulfotransferase" evidence="4">
    <location>
        <begin position="50"/>
        <end position="186"/>
    </location>
</feature>
<evidence type="ECO:0000256" key="2">
    <source>
        <dbReference type="ARBA" id="ARBA00022679"/>
    </source>
</evidence>
<dbReference type="EMBL" id="AFYH01275097">
    <property type="status" value="NOT_ANNOTATED_CDS"/>
    <property type="molecule type" value="Genomic_DNA"/>
</dbReference>
<reference evidence="5" key="2">
    <citation type="submission" date="2025-08" db="UniProtKB">
        <authorList>
            <consortium name="Ensembl"/>
        </authorList>
    </citation>
    <scope>IDENTIFICATION</scope>
</reference>
<dbReference type="Gene3D" id="3.40.50.300">
    <property type="entry name" value="P-loop containing nucleotide triphosphate hydrolases"/>
    <property type="match status" value="1"/>
</dbReference>
<reference evidence="6" key="1">
    <citation type="submission" date="2011-08" db="EMBL/GenBank/DDBJ databases">
        <title>The draft genome of Latimeria chalumnae.</title>
        <authorList>
            <person name="Di Palma F."/>
            <person name="Alfoldi J."/>
            <person name="Johnson J."/>
            <person name="Berlin A."/>
            <person name="Gnerre S."/>
            <person name="Jaffe D."/>
            <person name="MacCallum I."/>
            <person name="Young S."/>
            <person name="Walker B.J."/>
            <person name="Lander E."/>
            <person name="Lindblad-Toh K."/>
        </authorList>
    </citation>
    <scope>NUCLEOTIDE SEQUENCE [LARGE SCALE GENOMIC DNA]</scope>
    <source>
        <strain evidence="6">Wild caught</strain>
    </source>
</reference>
<evidence type="ECO:0000313" key="5">
    <source>
        <dbReference type="Ensembl" id="ENSLACP00000022588.1"/>
    </source>
</evidence>
<accession>M3XIN2</accession>
<reference evidence="5" key="3">
    <citation type="submission" date="2025-09" db="UniProtKB">
        <authorList>
            <consortium name="Ensembl"/>
        </authorList>
    </citation>
    <scope>IDENTIFICATION</scope>
</reference>
<sequence>MAETVSWDETTNSVWAVKQVVLPCQILEGVLLFQAVVENWENISNFQARPDDMLIVTYPKAGTTWLQEVVDMILNEGDVEKCKHAPIHIRVPFLEWPPLNEFPVSIAAGTDMLSKMASPRAIKSHLPFQLVPKSFWEHNSKLIYLARNPKDSMVSYYRFDRMTSFRRMPETWEEYLRDFMQGNGMYQILKVP</sequence>
<proteinExistence type="inferred from homology"/>
<evidence type="ECO:0000259" key="4">
    <source>
        <dbReference type="Pfam" id="PF00685"/>
    </source>
</evidence>
<evidence type="ECO:0000256" key="1">
    <source>
        <dbReference type="ARBA" id="ARBA00005771"/>
    </source>
</evidence>
<organism evidence="5 6">
    <name type="scientific">Latimeria chalumnae</name>
    <name type="common">Coelacanth</name>
    <dbReference type="NCBI Taxonomy" id="7897"/>
    <lineage>
        <taxon>Eukaryota</taxon>
        <taxon>Metazoa</taxon>
        <taxon>Chordata</taxon>
        <taxon>Craniata</taxon>
        <taxon>Vertebrata</taxon>
        <taxon>Euteleostomi</taxon>
        <taxon>Coelacanthiformes</taxon>
        <taxon>Coelacanthidae</taxon>
        <taxon>Latimeria</taxon>
    </lineage>
</organism>
<dbReference type="Pfam" id="PF00685">
    <property type="entry name" value="Sulfotransfer_1"/>
    <property type="match status" value="1"/>
</dbReference>
<dbReference type="STRING" id="7897.ENSLACP00000022588"/>
<dbReference type="EMBL" id="AFYH01275096">
    <property type="status" value="NOT_ANNOTATED_CDS"/>
    <property type="molecule type" value="Genomic_DNA"/>
</dbReference>
<evidence type="ECO:0000256" key="3">
    <source>
        <dbReference type="RuleBase" id="RU361155"/>
    </source>
</evidence>
<dbReference type="GO" id="GO:0008146">
    <property type="term" value="F:sulfotransferase activity"/>
    <property type="evidence" value="ECO:0007669"/>
    <property type="project" value="InterPro"/>
</dbReference>